<dbReference type="NCBIfam" id="NF040779">
    <property type="entry name" value="Sec_lyase_SclA"/>
    <property type="match status" value="1"/>
</dbReference>
<sequence>MLKPKGKESSQTTYMNYAATSLHKPQPVIDAVTNYLQNNNEITPQRSYLNFSGQDIIFQGREAVADFFHAKDSSKVIFTQNITLSLNMILHGLLQTGDHVITTSVEHNAVMRPLYLLEQEGVEVSYLACDTAGELTSEKIESALQKNTKLLVMTHASNVLASVLPVERCFEIAHKHKLLTVLDTAQTAGFLPIDQQSLHIDVLAFTGHKSLLALTGIGGFILSEKAAQQMQPWLTGGTGLFSDSVVQPDILPDKFEAGTPNNVGILSLKTSLEWIKQVGIKNIQESEQALTQQFLSGLKGMPLKILGNTDVTNRVPVVSVVPQQLEVNELAQFLYEDYGIITRHGLHCAPSAHKTAGSFETGALRFSFGFETTTTEIDHCLIALEKILTKGGN</sequence>
<name>A0A2H6DV61_TETHA</name>
<accession>A0A2H6DV61</accession>
<evidence type="ECO:0000256" key="2">
    <source>
        <dbReference type="ARBA" id="ARBA00022898"/>
    </source>
</evidence>
<dbReference type="Gene3D" id="3.40.640.10">
    <property type="entry name" value="Type I PLP-dependent aspartate aminotransferase-like (Major domain)"/>
    <property type="match status" value="1"/>
</dbReference>
<dbReference type="Pfam" id="PF00266">
    <property type="entry name" value="Aminotran_5"/>
    <property type="match status" value="1"/>
</dbReference>
<organism evidence="6 7">
    <name type="scientific">Tetragenococcus halophilus subsp. halophilus</name>
    <dbReference type="NCBI Taxonomy" id="1513897"/>
    <lineage>
        <taxon>Bacteria</taxon>
        <taxon>Bacillati</taxon>
        <taxon>Bacillota</taxon>
        <taxon>Bacilli</taxon>
        <taxon>Lactobacillales</taxon>
        <taxon>Enterococcaceae</taxon>
        <taxon>Tetragenococcus</taxon>
    </lineage>
</organism>
<dbReference type="InterPro" id="IPR010969">
    <property type="entry name" value="Cys_dSase-rel_unknwn_funct"/>
</dbReference>
<dbReference type="SUPFAM" id="SSF53383">
    <property type="entry name" value="PLP-dependent transferases"/>
    <property type="match status" value="1"/>
</dbReference>
<dbReference type="PROSITE" id="PS00595">
    <property type="entry name" value="AA_TRANSFER_CLASS_5"/>
    <property type="match status" value="1"/>
</dbReference>
<dbReference type="EMBL" id="BDEC01000068">
    <property type="protein sequence ID" value="GBD68828.1"/>
    <property type="molecule type" value="Genomic_DNA"/>
</dbReference>
<gene>
    <name evidence="6" type="ORF">TEHN7118_1634</name>
</gene>
<evidence type="ECO:0000256" key="4">
    <source>
        <dbReference type="RuleBase" id="RU004504"/>
    </source>
</evidence>
<dbReference type="PANTHER" id="PTHR43586:SF4">
    <property type="entry name" value="ISOPENICILLIN N EPIMERASE"/>
    <property type="match status" value="1"/>
</dbReference>
<evidence type="ECO:0000313" key="6">
    <source>
        <dbReference type="EMBL" id="GBD68828.1"/>
    </source>
</evidence>
<dbReference type="Gene3D" id="3.90.1150.10">
    <property type="entry name" value="Aspartate Aminotransferase, domain 1"/>
    <property type="match status" value="1"/>
</dbReference>
<dbReference type="Proteomes" id="UP000236214">
    <property type="component" value="Unassembled WGS sequence"/>
</dbReference>
<dbReference type="NCBIfam" id="TIGR01977">
    <property type="entry name" value="am_tr_V_EF2568"/>
    <property type="match status" value="1"/>
</dbReference>
<dbReference type="PANTHER" id="PTHR43586">
    <property type="entry name" value="CYSTEINE DESULFURASE"/>
    <property type="match status" value="1"/>
</dbReference>
<evidence type="ECO:0000313" key="7">
    <source>
        <dbReference type="Proteomes" id="UP000236214"/>
    </source>
</evidence>
<comment type="caution">
    <text evidence="6">The sequence shown here is derived from an EMBL/GenBank/DDBJ whole genome shotgun (WGS) entry which is preliminary data.</text>
</comment>
<dbReference type="InterPro" id="IPR020578">
    <property type="entry name" value="Aminotrans_V_PyrdxlP_BS"/>
</dbReference>
<dbReference type="InterPro" id="IPR000192">
    <property type="entry name" value="Aminotrans_V_dom"/>
</dbReference>
<comment type="cofactor">
    <cofactor evidence="1 4">
        <name>pyridoxal 5'-phosphate</name>
        <dbReference type="ChEBI" id="CHEBI:597326"/>
    </cofactor>
</comment>
<evidence type="ECO:0000259" key="5">
    <source>
        <dbReference type="Pfam" id="PF00266"/>
    </source>
</evidence>
<keyword evidence="7" id="KW-1185">Reference proteome</keyword>
<evidence type="ECO:0000256" key="3">
    <source>
        <dbReference type="RuleBase" id="RU004075"/>
    </source>
</evidence>
<dbReference type="GO" id="GO:0003824">
    <property type="term" value="F:catalytic activity"/>
    <property type="evidence" value="ECO:0007669"/>
    <property type="project" value="UniProtKB-ARBA"/>
</dbReference>
<evidence type="ECO:0000256" key="1">
    <source>
        <dbReference type="ARBA" id="ARBA00001933"/>
    </source>
</evidence>
<dbReference type="RefSeq" id="WP_103083585.1">
    <property type="nucleotide sequence ID" value="NZ_BDDZ01000027.1"/>
</dbReference>
<feature type="domain" description="Aminotransferase class V" evidence="5">
    <location>
        <begin position="14"/>
        <end position="378"/>
    </location>
</feature>
<comment type="similarity">
    <text evidence="3">Belongs to the class-V pyridoxal-phosphate-dependent aminotransferase family.</text>
</comment>
<proteinExistence type="inferred from homology"/>
<dbReference type="InterPro" id="IPR015422">
    <property type="entry name" value="PyrdxlP-dep_Trfase_small"/>
</dbReference>
<dbReference type="InterPro" id="IPR015421">
    <property type="entry name" value="PyrdxlP-dep_Trfase_major"/>
</dbReference>
<reference evidence="6 7" key="1">
    <citation type="submission" date="2016-05" db="EMBL/GenBank/DDBJ databases">
        <title>Whole genome sequencing of Tetragenococcus halophilus subsp. halophilus NISL 7118.</title>
        <authorList>
            <person name="Shiwa Y."/>
            <person name="Nishimura I."/>
            <person name="Yoshikawa H."/>
            <person name="Koyama Y."/>
            <person name="Oguma T."/>
        </authorList>
    </citation>
    <scope>NUCLEOTIDE SEQUENCE [LARGE SCALE GENOMIC DNA]</scope>
    <source>
        <strain evidence="6 7">NISL 7118</strain>
    </source>
</reference>
<keyword evidence="2" id="KW-0663">Pyridoxal phosphate</keyword>
<dbReference type="InterPro" id="IPR015424">
    <property type="entry name" value="PyrdxlP-dep_Trfase"/>
</dbReference>
<dbReference type="AlphaFoldDB" id="A0A2H6DV61"/>
<protein>
    <submittedName>
        <fullName evidence="6">Cysteine desulfurase family protein</fullName>
    </submittedName>
</protein>